<evidence type="ECO:0000313" key="3">
    <source>
        <dbReference type="Proteomes" id="UP000315017"/>
    </source>
</evidence>
<keyword evidence="1" id="KW-1133">Transmembrane helix</keyword>
<dbReference type="Proteomes" id="UP000315017">
    <property type="component" value="Chromosome"/>
</dbReference>
<keyword evidence="1" id="KW-0472">Membrane</keyword>
<proteinExistence type="predicted"/>
<gene>
    <name evidence="2" type="ORF">ETAA8_50370</name>
</gene>
<keyword evidence="3" id="KW-1185">Reference proteome</keyword>
<reference evidence="2 3" key="1">
    <citation type="submission" date="2019-02" db="EMBL/GenBank/DDBJ databases">
        <title>Deep-cultivation of Planctomycetes and their phenomic and genomic characterization uncovers novel biology.</title>
        <authorList>
            <person name="Wiegand S."/>
            <person name="Jogler M."/>
            <person name="Boedeker C."/>
            <person name="Pinto D."/>
            <person name="Vollmers J."/>
            <person name="Rivas-Marin E."/>
            <person name="Kohn T."/>
            <person name="Peeters S.H."/>
            <person name="Heuer A."/>
            <person name="Rast P."/>
            <person name="Oberbeckmann S."/>
            <person name="Bunk B."/>
            <person name="Jeske O."/>
            <person name="Meyerdierks A."/>
            <person name="Storesund J.E."/>
            <person name="Kallscheuer N."/>
            <person name="Luecker S."/>
            <person name="Lage O.M."/>
            <person name="Pohl T."/>
            <person name="Merkel B.J."/>
            <person name="Hornburger P."/>
            <person name="Mueller R.-W."/>
            <person name="Bruemmer F."/>
            <person name="Labrenz M."/>
            <person name="Spormann A.M."/>
            <person name="Op den Camp H."/>
            <person name="Overmann J."/>
            <person name="Amann R."/>
            <person name="Jetten M.S.M."/>
            <person name="Mascher T."/>
            <person name="Medema M.H."/>
            <person name="Devos D.P."/>
            <person name="Kaster A.-K."/>
            <person name="Ovreas L."/>
            <person name="Rohde M."/>
            <person name="Galperin M.Y."/>
            <person name="Jogler C."/>
        </authorList>
    </citation>
    <scope>NUCLEOTIDE SEQUENCE [LARGE SCALE GENOMIC DNA]</scope>
    <source>
        <strain evidence="2 3">ETA_A8</strain>
    </source>
</reference>
<keyword evidence="1" id="KW-0812">Transmembrane</keyword>
<evidence type="ECO:0000313" key="2">
    <source>
        <dbReference type="EMBL" id="QDU29920.1"/>
    </source>
</evidence>
<protein>
    <submittedName>
        <fullName evidence="2">Uncharacterized protein</fullName>
    </submittedName>
</protein>
<dbReference type="KEGG" id="aagg:ETAA8_50370"/>
<dbReference type="EMBL" id="CP036274">
    <property type="protein sequence ID" value="QDU29920.1"/>
    <property type="molecule type" value="Genomic_DNA"/>
</dbReference>
<dbReference type="OrthoDB" id="289134at2"/>
<sequence>MEFNRNQYFMAGLLVFLLGVQFRAVETFVLNERSTQFLAERVQAWRQPQMASAGSLPAMVAATSGANHRVNPPKWLGWALVSVGSVLILHSLSLKKPGG</sequence>
<accession>A0A517YI62</accession>
<evidence type="ECO:0000256" key="1">
    <source>
        <dbReference type="SAM" id="Phobius"/>
    </source>
</evidence>
<name>A0A517YI62_9BACT</name>
<organism evidence="2 3">
    <name type="scientific">Anatilimnocola aggregata</name>
    <dbReference type="NCBI Taxonomy" id="2528021"/>
    <lineage>
        <taxon>Bacteria</taxon>
        <taxon>Pseudomonadati</taxon>
        <taxon>Planctomycetota</taxon>
        <taxon>Planctomycetia</taxon>
        <taxon>Pirellulales</taxon>
        <taxon>Pirellulaceae</taxon>
        <taxon>Anatilimnocola</taxon>
    </lineage>
</organism>
<dbReference type="RefSeq" id="WP_145094514.1">
    <property type="nucleotide sequence ID" value="NZ_CP036274.1"/>
</dbReference>
<feature type="transmembrane region" description="Helical" evidence="1">
    <location>
        <begin position="75"/>
        <end position="94"/>
    </location>
</feature>
<dbReference type="AlphaFoldDB" id="A0A517YI62"/>